<comment type="caution">
    <text evidence="9">Lacks conserved residue(s) required for the propagation of feature annotation.</text>
</comment>
<dbReference type="PROSITE" id="PS00885">
    <property type="entry name" value="EPSP_SYNTHASE_2"/>
    <property type="match status" value="1"/>
</dbReference>
<comment type="function">
    <text evidence="1 9">Catalyzes the transfer of the enolpyruvyl moiety of phosphoenolpyruvate (PEP) to the 5-hydroxyl of shikimate-3-phosphate (S3P) to produce enolpyruvyl shikimate-3-phosphate and inorganic phosphate.</text>
</comment>
<keyword evidence="7 9" id="KW-0057">Aromatic amino acid biosynthesis</keyword>
<feature type="binding site" evidence="9">
    <location>
        <position position="27"/>
    </location>
    <ligand>
        <name>3-phosphoshikimate</name>
        <dbReference type="ChEBI" id="CHEBI:145989"/>
    </ligand>
</feature>
<dbReference type="PATRIC" id="fig|1122148.6.peg.56"/>
<dbReference type="EMBL" id="JQBT01000010">
    <property type="protein sequence ID" value="KRN80476.1"/>
    <property type="molecule type" value="Genomic_DNA"/>
</dbReference>
<evidence type="ECO:0000256" key="8">
    <source>
        <dbReference type="ARBA" id="ARBA00044633"/>
    </source>
</evidence>
<dbReference type="InterPro" id="IPR006264">
    <property type="entry name" value="EPSP_synthase"/>
</dbReference>
<proteinExistence type="inferred from homology"/>
<feature type="active site" description="Proton acceptor" evidence="9">
    <location>
        <position position="315"/>
    </location>
</feature>
<feature type="binding site" evidence="9">
    <location>
        <position position="122"/>
    </location>
    <ligand>
        <name>phosphoenolpyruvate</name>
        <dbReference type="ChEBI" id="CHEBI:58702"/>
    </ligand>
</feature>
<protein>
    <recommendedName>
        <fullName evidence="9">3-phosphoshikimate 1-carboxyvinyltransferase</fullName>
        <ecNumber evidence="9">2.5.1.19</ecNumber>
    </recommendedName>
    <alternativeName>
        <fullName evidence="9">5-enolpyruvylshikimate-3-phosphate synthase</fullName>
        <shortName evidence="9">EPSP synthase</shortName>
        <shortName evidence="9">EPSPS</shortName>
    </alternativeName>
</protein>
<feature type="binding site" evidence="9">
    <location>
        <position position="23"/>
    </location>
    <ligand>
        <name>3-phosphoshikimate</name>
        <dbReference type="ChEBI" id="CHEBI:145989"/>
    </ligand>
</feature>
<dbReference type="PROSITE" id="PS00104">
    <property type="entry name" value="EPSP_SYNTHASE_1"/>
    <property type="match status" value="1"/>
</dbReference>
<evidence type="ECO:0000256" key="9">
    <source>
        <dbReference type="HAMAP-Rule" id="MF_00210"/>
    </source>
</evidence>
<dbReference type="EC" id="2.5.1.19" evidence="9"/>
<comment type="catalytic activity">
    <reaction evidence="8">
        <text>3-phosphoshikimate + phosphoenolpyruvate = 5-O-(1-carboxyvinyl)-3-phosphoshikimate + phosphate</text>
        <dbReference type="Rhea" id="RHEA:21256"/>
        <dbReference type="ChEBI" id="CHEBI:43474"/>
        <dbReference type="ChEBI" id="CHEBI:57701"/>
        <dbReference type="ChEBI" id="CHEBI:58702"/>
        <dbReference type="ChEBI" id="CHEBI:145989"/>
        <dbReference type="EC" id="2.5.1.19"/>
    </reaction>
    <physiologicalReaction direction="left-to-right" evidence="8">
        <dbReference type="Rhea" id="RHEA:21257"/>
    </physiologicalReaction>
</comment>
<comment type="subunit">
    <text evidence="9">Monomer.</text>
</comment>
<evidence type="ECO:0000256" key="5">
    <source>
        <dbReference type="ARBA" id="ARBA00022605"/>
    </source>
</evidence>
<gene>
    <name evidence="9" type="primary">aroA</name>
    <name evidence="11" type="ORF">IV52_GL000050</name>
</gene>
<dbReference type="OrthoDB" id="9809920at2"/>
<dbReference type="PIRSF" id="PIRSF000505">
    <property type="entry name" value="EPSPS"/>
    <property type="match status" value="1"/>
</dbReference>
<evidence type="ECO:0000256" key="4">
    <source>
        <dbReference type="ARBA" id="ARBA00022490"/>
    </source>
</evidence>
<feature type="binding site" evidence="9">
    <location>
        <position position="94"/>
    </location>
    <ligand>
        <name>phosphoenolpyruvate</name>
        <dbReference type="ChEBI" id="CHEBI:58702"/>
    </ligand>
</feature>
<dbReference type="FunFam" id="3.65.10.10:FF:000006">
    <property type="entry name" value="3-phosphoshikimate 1-carboxyvinyltransferase"/>
    <property type="match status" value="1"/>
</dbReference>
<comment type="pathway">
    <text evidence="2 9">Metabolic intermediate biosynthesis; chorismate biosynthesis; chorismate from D-erythrose 4-phosphate and phosphoenolpyruvate: step 6/7.</text>
</comment>
<keyword evidence="12" id="KW-1185">Reference proteome</keyword>
<dbReference type="GO" id="GO:0008652">
    <property type="term" value="P:amino acid biosynthetic process"/>
    <property type="evidence" value="ECO:0007669"/>
    <property type="project" value="UniProtKB-KW"/>
</dbReference>
<feature type="binding site" evidence="9">
    <location>
        <position position="346"/>
    </location>
    <ligand>
        <name>phosphoenolpyruvate</name>
        <dbReference type="ChEBI" id="CHEBI:58702"/>
    </ligand>
</feature>
<name>A0A0R2K001_9LACO</name>
<feature type="binding site" evidence="9">
    <location>
        <position position="22"/>
    </location>
    <ligand>
        <name>3-phosphoshikimate</name>
        <dbReference type="ChEBI" id="CHEBI:145989"/>
    </ligand>
</feature>
<dbReference type="PANTHER" id="PTHR21090">
    <property type="entry name" value="AROM/DEHYDROQUINATE SYNTHASE"/>
    <property type="match status" value="1"/>
</dbReference>
<dbReference type="Gene3D" id="3.65.10.10">
    <property type="entry name" value="Enolpyruvate transferase domain"/>
    <property type="match status" value="2"/>
</dbReference>
<dbReference type="SUPFAM" id="SSF55205">
    <property type="entry name" value="EPT/RTPC-like"/>
    <property type="match status" value="1"/>
</dbReference>
<feature type="binding site" evidence="9">
    <location>
        <position position="342"/>
    </location>
    <ligand>
        <name>3-phosphoshikimate</name>
        <dbReference type="ChEBI" id="CHEBI:145989"/>
    </ligand>
</feature>
<keyword evidence="6 9" id="KW-0808">Transferase</keyword>
<dbReference type="AlphaFoldDB" id="A0A0R2K001"/>
<evidence type="ECO:0000256" key="2">
    <source>
        <dbReference type="ARBA" id="ARBA00004811"/>
    </source>
</evidence>
<dbReference type="CDD" id="cd01556">
    <property type="entry name" value="EPSP_synthase"/>
    <property type="match status" value="1"/>
</dbReference>
<sequence length="429" mass="46248">MKPLSKASQQGLHGTLAVPGDKSISHRALMIGSISQGATHIHHFLAGQDCLSTLKAFQDLGVEIERQQDEVIVHGKGMMHLRPASIPLDMGNSGTTTRLMMGLLAGTSFTSTLIGDQSLSKRPMKRVSEPLSELGVQVKLTEKGTLPAQVVGGTVHGKTVKLQVASAQVKSALILAALAADQPTTIIEKLPTRNHTEIMLRQFGAEIETATNQRTITVQPHPDLVGQDVQVPGDMSSAAFFMVAATIIPNSEITLKNVSLNPTRTGILRTMLKMGADIRVVEHETTGEPFGDLHVKTSKLHPIEIAETEIPALIDELPLVALSAATASGISKITGAAELRVKETDRIQAVSNELRKFGVQVEELPDGMIIQGQPDWKVQDSHLDSYGDHRIGMMDVIAALKAEQSMILENEAAISVSYPDFFTDLQHLM</sequence>
<evidence type="ECO:0000256" key="3">
    <source>
        <dbReference type="ARBA" id="ARBA00009948"/>
    </source>
</evidence>
<dbReference type="GO" id="GO:0009073">
    <property type="term" value="P:aromatic amino acid family biosynthetic process"/>
    <property type="evidence" value="ECO:0007669"/>
    <property type="project" value="UniProtKB-KW"/>
</dbReference>
<dbReference type="GO" id="GO:0009423">
    <property type="term" value="P:chorismate biosynthetic process"/>
    <property type="evidence" value="ECO:0007669"/>
    <property type="project" value="UniProtKB-UniRule"/>
</dbReference>
<accession>A0A0R2K001</accession>
<dbReference type="PANTHER" id="PTHR21090:SF5">
    <property type="entry name" value="PENTAFUNCTIONAL AROM POLYPEPTIDE"/>
    <property type="match status" value="1"/>
</dbReference>
<dbReference type="InterPro" id="IPR001986">
    <property type="entry name" value="Enolpyruvate_Tfrase_dom"/>
</dbReference>
<dbReference type="RefSeq" id="WP_056997550.1">
    <property type="nucleotide sequence ID" value="NZ_FUXS01000006.1"/>
</dbReference>
<dbReference type="GeneID" id="61249491"/>
<reference evidence="11 12" key="1">
    <citation type="journal article" date="2015" name="Genome Announc.">
        <title>Expanding the biotechnology potential of lactobacilli through comparative genomics of 213 strains and associated genera.</title>
        <authorList>
            <person name="Sun Z."/>
            <person name="Harris H.M."/>
            <person name="McCann A."/>
            <person name="Guo C."/>
            <person name="Argimon S."/>
            <person name="Zhang W."/>
            <person name="Yang X."/>
            <person name="Jeffery I.B."/>
            <person name="Cooney J.C."/>
            <person name="Kagawa T.F."/>
            <person name="Liu W."/>
            <person name="Song Y."/>
            <person name="Salvetti E."/>
            <person name="Wrobel A."/>
            <person name="Rasinkangas P."/>
            <person name="Parkhill J."/>
            <person name="Rea M.C."/>
            <person name="O'Sullivan O."/>
            <person name="Ritari J."/>
            <person name="Douillard F.P."/>
            <person name="Paul Ross R."/>
            <person name="Yang R."/>
            <person name="Briner A.E."/>
            <person name="Felis G.E."/>
            <person name="de Vos W.M."/>
            <person name="Barrangou R."/>
            <person name="Klaenhammer T.R."/>
            <person name="Caufield P.W."/>
            <person name="Cui Y."/>
            <person name="Zhang H."/>
            <person name="O'Toole P.W."/>
        </authorList>
    </citation>
    <scope>NUCLEOTIDE SEQUENCE [LARGE SCALE GENOMIC DNA]</scope>
    <source>
        <strain evidence="11 12">DSM 20690</strain>
    </source>
</reference>
<feature type="binding site" evidence="9">
    <location>
        <position position="390"/>
    </location>
    <ligand>
        <name>phosphoenolpyruvate</name>
        <dbReference type="ChEBI" id="CHEBI:58702"/>
    </ligand>
</feature>
<dbReference type="InterPro" id="IPR023193">
    <property type="entry name" value="EPSP_synthase_CS"/>
</dbReference>
<dbReference type="GO" id="GO:0005737">
    <property type="term" value="C:cytoplasm"/>
    <property type="evidence" value="ECO:0007669"/>
    <property type="project" value="UniProtKB-SubCell"/>
</dbReference>
<evidence type="ECO:0000256" key="6">
    <source>
        <dbReference type="ARBA" id="ARBA00022679"/>
    </source>
</evidence>
<feature type="binding site" evidence="9">
    <location>
        <position position="166"/>
    </location>
    <ligand>
        <name>3-phosphoshikimate</name>
        <dbReference type="ChEBI" id="CHEBI:145989"/>
    </ligand>
</feature>
<comment type="caution">
    <text evidence="11">The sequence shown here is derived from an EMBL/GenBank/DDBJ whole genome shotgun (WGS) entry which is preliminary data.</text>
</comment>
<dbReference type="STRING" id="53444.AYR59_01170"/>
<dbReference type="UniPathway" id="UPA00053">
    <property type="reaction ID" value="UER00089"/>
</dbReference>
<evidence type="ECO:0000259" key="10">
    <source>
        <dbReference type="Pfam" id="PF00275"/>
    </source>
</evidence>
<dbReference type="FunFam" id="3.65.10.10:FF:000005">
    <property type="entry name" value="3-phosphoshikimate 1-carboxyvinyltransferase"/>
    <property type="match status" value="1"/>
</dbReference>
<dbReference type="Pfam" id="PF00275">
    <property type="entry name" value="EPSP_synthase"/>
    <property type="match status" value="1"/>
</dbReference>
<organism evidence="11 12">
    <name type="scientific">Fructilactobacillus lindneri DSM 20690 = JCM 11027</name>
    <dbReference type="NCBI Taxonomy" id="1122148"/>
    <lineage>
        <taxon>Bacteria</taxon>
        <taxon>Bacillati</taxon>
        <taxon>Bacillota</taxon>
        <taxon>Bacilli</taxon>
        <taxon>Lactobacillales</taxon>
        <taxon>Lactobacillaceae</taxon>
        <taxon>Fructilactobacillus</taxon>
    </lineage>
</organism>
<feature type="binding site" evidence="9">
    <location>
        <position position="315"/>
    </location>
    <ligand>
        <name>3-phosphoshikimate</name>
        <dbReference type="ChEBI" id="CHEBI:145989"/>
    </ligand>
</feature>
<dbReference type="NCBIfam" id="TIGR01356">
    <property type="entry name" value="aroA"/>
    <property type="match status" value="1"/>
</dbReference>
<evidence type="ECO:0000256" key="1">
    <source>
        <dbReference type="ARBA" id="ARBA00002174"/>
    </source>
</evidence>
<dbReference type="GO" id="GO:0003866">
    <property type="term" value="F:3-phosphoshikimate 1-carboxyvinyltransferase activity"/>
    <property type="evidence" value="ECO:0007669"/>
    <property type="project" value="UniProtKB-UniRule"/>
</dbReference>
<keyword evidence="4 9" id="KW-0963">Cytoplasm</keyword>
<comment type="subcellular location">
    <subcellularLocation>
        <location evidence="9">Cytoplasm</location>
    </subcellularLocation>
</comment>
<dbReference type="Proteomes" id="UP000051565">
    <property type="component" value="Unassembled WGS sequence"/>
</dbReference>
<feature type="binding site" evidence="9">
    <location>
        <position position="168"/>
    </location>
    <ligand>
        <name>3-phosphoshikimate</name>
        <dbReference type="ChEBI" id="CHEBI:145989"/>
    </ligand>
</feature>
<feature type="binding site" evidence="9">
    <location>
        <position position="168"/>
    </location>
    <ligand>
        <name>phosphoenolpyruvate</name>
        <dbReference type="ChEBI" id="CHEBI:58702"/>
    </ligand>
</feature>
<dbReference type="InterPro" id="IPR013792">
    <property type="entry name" value="RNA3'P_cycl/enolpyr_Trfase_a/b"/>
</dbReference>
<comment type="similarity">
    <text evidence="3 9">Belongs to the EPSP synthase family.</text>
</comment>
<feature type="domain" description="Enolpyruvate transferase" evidence="10">
    <location>
        <begin position="9"/>
        <end position="425"/>
    </location>
</feature>
<keyword evidence="5 9" id="KW-0028">Amino-acid biosynthesis</keyword>
<feature type="binding site" evidence="9">
    <location>
        <position position="22"/>
    </location>
    <ligand>
        <name>phosphoenolpyruvate</name>
        <dbReference type="ChEBI" id="CHEBI:58702"/>
    </ligand>
</feature>
<dbReference type="HAMAP" id="MF_00210">
    <property type="entry name" value="EPSP_synth"/>
    <property type="match status" value="1"/>
</dbReference>
<evidence type="ECO:0000256" key="7">
    <source>
        <dbReference type="ARBA" id="ARBA00023141"/>
    </source>
</evidence>
<evidence type="ECO:0000313" key="11">
    <source>
        <dbReference type="EMBL" id="KRN80476.1"/>
    </source>
</evidence>
<dbReference type="InterPro" id="IPR036968">
    <property type="entry name" value="Enolpyruvate_Tfrase_sf"/>
</dbReference>
<evidence type="ECO:0000313" key="12">
    <source>
        <dbReference type="Proteomes" id="UP000051565"/>
    </source>
</evidence>